<dbReference type="InterPro" id="IPR002816">
    <property type="entry name" value="TraB/PrgY/GumN_fam"/>
</dbReference>
<name>A0A545T895_9GAMM</name>
<organism evidence="1 2">
    <name type="scientific">Exilibacterium tricleocarpae</name>
    <dbReference type="NCBI Taxonomy" id="2591008"/>
    <lineage>
        <taxon>Bacteria</taxon>
        <taxon>Pseudomonadati</taxon>
        <taxon>Pseudomonadota</taxon>
        <taxon>Gammaproteobacteria</taxon>
        <taxon>Cellvibrionales</taxon>
        <taxon>Cellvibrionaceae</taxon>
        <taxon>Exilibacterium</taxon>
    </lineage>
</organism>
<dbReference type="PANTHER" id="PTHR40590">
    <property type="entry name" value="CYTOPLASMIC PROTEIN-RELATED"/>
    <property type="match status" value="1"/>
</dbReference>
<accession>A0A545T895</accession>
<comment type="caution">
    <text evidence="1">The sequence shown here is derived from an EMBL/GenBank/DDBJ whole genome shotgun (WGS) entry which is preliminary data.</text>
</comment>
<protein>
    <submittedName>
        <fullName evidence="1">TraB/GumN family protein</fullName>
    </submittedName>
</protein>
<evidence type="ECO:0000313" key="2">
    <source>
        <dbReference type="Proteomes" id="UP000319732"/>
    </source>
</evidence>
<reference evidence="1 2" key="1">
    <citation type="submission" date="2019-06" db="EMBL/GenBank/DDBJ databases">
        <title>Whole genome sequence for Cellvibrionaceae sp. R142.</title>
        <authorList>
            <person name="Wang G."/>
        </authorList>
    </citation>
    <scope>NUCLEOTIDE SEQUENCE [LARGE SCALE GENOMIC DNA]</scope>
    <source>
        <strain evidence="1 2">R142</strain>
    </source>
</reference>
<dbReference type="CDD" id="cd14789">
    <property type="entry name" value="Tiki"/>
    <property type="match status" value="1"/>
</dbReference>
<dbReference type="OrthoDB" id="357294at2"/>
<evidence type="ECO:0000313" key="1">
    <source>
        <dbReference type="EMBL" id="TQV73442.1"/>
    </source>
</evidence>
<dbReference type="AlphaFoldDB" id="A0A545T895"/>
<dbReference type="InterPro" id="IPR047111">
    <property type="entry name" value="YbaP-like"/>
</dbReference>
<keyword evidence="2" id="KW-1185">Reference proteome</keyword>
<dbReference type="PANTHER" id="PTHR40590:SF1">
    <property type="entry name" value="CYTOPLASMIC PROTEIN"/>
    <property type="match status" value="1"/>
</dbReference>
<dbReference type="Proteomes" id="UP000319732">
    <property type="component" value="Unassembled WGS sequence"/>
</dbReference>
<sequence length="317" mass="35164">MTPISRESLSRPVPCWPLTRATAVISLLFVWVLSPPVVAATDVSPLLWRVSSQTSAGQVYLLGSIHFGHPSLYPLPPPVMDAYHDAEALAVELDLEAVDPHHAARLMQAQGRYPAGVTLRDTLGPPTWQRLRQVCEDLGVDVERFLQVKPWLVAVQLVSLQMLQTDYRKELGVDRHFLRLARGEKPILELETLEEQLAIFGQFSDREQYVFLKQTLDAHERGQAHLDIIAAGWRAGDREALAATVLAAFDSEDVGARLYRLVFSERNARMASAAVGFLARNERVFMVAGVGHMLGEEGIVARLDRAGYRVEQVSPGG</sequence>
<dbReference type="RefSeq" id="WP_142905571.1">
    <property type="nucleotide sequence ID" value="NZ_ML660097.1"/>
</dbReference>
<proteinExistence type="predicted"/>
<dbReference type="Pfam" id="PF01963">
    <property type="entry name" value="TraB_PrgY_gumN"/>
    <property type="match status" value="1"/>
</dbReference>
<dbReference type="EMBL" id="VHSG01000018">
    <property type="protein sequence ID" value="TQV73442.1"/>
    <property type="molecule type" value="Genomic_DNA"/>
</dbReference>
<gene>
    <name evidence="1" type="ORF">FKG94_17210</name>
</gene>